<dbReference type="PANTHER" id="PTHR30319:SF1">
    <property type="entry name" value="TRANSCRIPTIONAL REPRESSOR PAAX"/>
    <property type="match status" value="1"/>
</dbReference>
<evidence type="ECO:0000313" key="5">
    <source>
        <dbReference type="Proteomes" id="UP001501676"/>
    </source>
</evidence>
<feature type="domain" description="Transcriptional repressor PaaX-like N-terminal" evidence="1">
    <location>
        <begin position="34"/>
        <end position="99"/>
    </location>
</feature>
<dbReference type="PANTHER" id="PTHR30319">
    <property type="entry name" value="PHENYLACETIC ACID REGULATOR-RELATED TRANSCRIPTIONAL REPRESSOR"/>
    <property type="match status" value="1"/>
</dbReference>
<evidence type="ECO:0000313" key="4">
    <source>
        <dbReference type="EMBL" id="GAA3390811.1"/>
    </source>
</evidence>
<keyword evidence="5" id="KW-1185">Reference proteome</keyword>
<dbReference type="InterPro" id="IPR012906">
    <property type="entry name" value="PaaX-like_N"/>
</dbReference>
<dbReference type="Gene3D" id="3.30.70.2650">
    <property type="match status" value="1"/>
</dbReference>
<dbReference type="RefSeq" id="WP_345730270.1">
    <property type="nucleotide sequence ID" value="NZ_BAAAYN010000029.1"/>
</dbReference>
<dbReference type="InterPro" id="IPR036388">
    <property type="entry name" value="WH-like_DNA-bd_sf"/>
</dbReference>
<gene>
    <name evidence="4" type="ORF">GCM10020369_46240</name>
</gene>
<dbReference type="Pfam" id="PF07848">
    <property type="entry name" value="PaaX"/>
    <property type="match status" value="1"/>
</dbReference>
<dbReference type="InterPro" id="IPR011965">
    <property type="entry name" value="PaaX_trns_reg"/>
</dbReference>
<evidence type="ECO:0000259" key="3">
    <source>
        <dbReference type="Pfam" id="PF20803"/>
    </source>
</evidence>
<dbReference type="Gene3D" id="1.20.58.1460">
    <property type="match status" value="1"/>
</dbReference>
<dbReference type="Proteomes" id="UP001501676">
    <property type="component" value="Unassembled WGS sequence"/>
</dbReference>
<protein>
    <submittedName>
        <fullName evidence="4">PaaX family transcriptional regulator C-terminal domain-containing protein</fullName>
    </submittedName>
</protein>
<dbReference type="Pfam" id="PF08223">
    <property type="entry name" value="PaaX_C"/>
    <property type="match status" value="1"/>
</dbReference>
<dbReference type="InterPro" id="IPR036390">
    <property type="entry name" value="WH_DNA-bd_sf"/>
</dbReference>
<feature type="domain" description="Transcriptional repressor PaaX-like C-terminal" evidence="2">
    <location>
        <begin position="199"/>
        <end position="283"/>
    </location>
</feature>
<dbReference type="Gene3D" id="1.10.10.10">
    <property type="entry name" value="Winged helix-like DNA-binding domain superfamily/Winged helix DNA-binding domain"/>
    <property type="match status" value="1"/>
</dbReference>
<comment type="caution">
    <text evidence="4">The sequence shown here is derived from an EMBL/GenBank/DDBJ whole genome shotgun (WGS) entry which is preliminary data.</text>
</comment>
<dbReference type="InterPro" id="IPR013225">
    <property type="entry name" value="PaaX_C"/>
</dbReference>
<evidence type="ECO:0000259" key="2">
    <source>
        <dbReference type="Pfam" id="PF08223"/>
    </source>
</evidence>
<reference evidence="5" key="1">
    <citation type="journal article" date="2019" name="Int. J. Syst. Evol. Microbiol.">
        <title>The Global Catalogue of Microorganisms (GCM) 10K type strain sequencing project: providing services to taxonomists for standard genome sequencing and annotation.</title>
        <authorList>
            <consortium name="The Broad Institute Genomics Platform"/>
            <consortium name="The Broad Institute Genome Sequencing Center for Infectious Disease"/>
            <person name="Wu L."/>
            <person name="Ma J."/>
        </authorList>
    </citation>
    <scope>NUCLEOTIDE SEQUENCE [LARGE SCALE GENOMIC DNA]</scope>
    <source>
        <strain evidence="5">JCM 9458</strain>
    </source>
</reference>
<dbReference type="InterPro" id="IPR048846">
    <property type="entry name" value="PaaX-like_central"/>
</dbReference>
<feature type="domain" description="Transcriptional repressor PaaX-like central Cas2-like" evidence="3">
    <location>
        <begin position="118"/>
        <end position="184"/>
    </location>
</feature>
<dbReference type="EMBL" id="BAAAYN010000029">
    <property type="protein sequence ID" value="GAA3390811.1"/>
    <property type="molecule type" value="Genomic_DNA"/>
</dbReference>
<organism evidence="4 5">
    <name type="scientific">Cryptosporangium minutisporangium</name>
    <dbReference type="NCBI Taxonomy" id="113569"/>
    <lineage>
        <taxon>Bacteria</taxon>
        <taxon>Bacillati</taxon>
        <taxon>Actinomycetota</taxon>
        <taxon>Actinomycetes</taxon>
        <taxon>Cryptosporangiales</taxon>
        <taxon>Cryptosporangiaceae</taxon>
        <taxon>Cryptosporangium</taxon>
    </lineage>
</organism>
<proteinExistence type="predicted"/>
<sequence>MAADPTPTEVLVLRRALEGSVLPRHQTGGSPQRLLTSLLGEHWLDADAALPLGVLIDLMAEFGISETSARATANRLVKRGVLDASRVGRHAYYRLSATGRQDIRHKTGTVLGFGPATRAWDGRWTLAAFSVPEDQRRLRHQLRSYLRWLGFAPLFDGLWISPHAGLDALREVFQAVGVDNLSAFRVVETAVGCSPLTAWDLTGIQSAYQGFLADHAALLERVRSGSVTPASALTARTRLLEAWRVFPGLDPDLPAELLPADWPRPAAHALFTELYDGLGELAALRFRQIVAQHDTDLAPLVAHHTVAAWAA</sequence>
<dbReference type="SUPFAM" id="SSF46785">
    <property type="entry name" value="Winged helix' DNA-binding domain"/>
    <property type="match status" value="1"/>
</dbReference>
<dbReference type="PIRSF" id="PIRSF020623">
    <property type="entry name" value="PaaX"/>
    <property type="match status" value="1"/>
</dbReference>
<dbReference type="Pfam" id="PF20803">
    <property type="entry name" value="PaaX_M"/>
    <property type="match status" value="1"/>
</dbReference>
<accession>A0ABP6T1H7</accession>
<evidence type="ECO:0000259" key="1">
    <source>
        <dbReference type="Pfam" id="PF07848"/>
    </source>
</evidence>
<name>A0ABP6T1H7_9ACTN</name>